<proteinExistence type="predicted"/>
<gene>
    <name evidence="2" type="ORF">HMPREF0044_0885</name>
</gene>
<dbReference type="InterPro" id="IPR019675">
    <property type="entry name" value="DUF2550"/>
</dbReference>
<evidence type="ECO:0008006" key="4">
    <source>
        <dbReference type="Google" id="ProtNLM"/>
    </source>
</evidence>
<dbReference type="OrthoDB" id="3267160at2"/>
<dbReference type="HOGENOM" id="CLU_122300_1_1_11"/>
<keyword evidence="1" id="KW-1133">Transmembrane helix</keyword>
<comment type="caution">
    <text evidence="2">The sequence shown here is derived from an EMBL/GenBank/DDBJ whole genome shotgun (WGS) entry which is preliminary data.</text>
</comment>
<evidence type="ECO:0000313" key="3">
    <source>
        <dbReference type="Proteomes" id="UP000010301"/>
    </source>
</evidence>
<dbReference type="Pfam" id="PF10739">
    <property type="entry name" value="DUF2550"/>
    <property type="match status" value="1"/>
</dbReference>
<protein>
    <recommendedName>
        <fullName evidence="4">DUF2550 domain-containing protein</fullName>
    </recommendedName>
</protein>
<dbReference type="Proteomes" id="UP000010301">
    <property type="component" value="Unassembled WGS sequence"/>
</dbReference>
<keyword evidence="1" id="KW-0472">Membrane</keyword>
<sequence>MDFLTILLSVLLSFLLVALAGILFLLIRVKKIGNIVGTFECWVRFNSESGWTSGMARFGEEELQWFRLVGFYYGPQLRLPRGDMRISVPENLTSSPTVEVVIEANGQRIECTMASQWYNGLVSWVESGAPSPRQLF</sequence>
<name>C0W007_9ACTO</name>
<feature type="transmembrane region" description="Helical" evidence="1">
    <location>
        <begin position="6"/>
        <end position="27"/>
    </location>
</feature>
<keyword evidence="1" id="KW-0812">Transmembrane</keyword>
<dbReference type="AlphaFoldDB" id="C0W007"/>
<evidence type="ECO:0000313" key="2">
    <source>
        <dbReference type="EMBL" id="EEH63866.1"/>
    </source>
</evidence>
<dbReference type="EMBL" id="ACFG01000030">
    <property type="protein sequence ID" value="EEH63866.1"/>
    <property type="molecule type" value="Genomic_DNA"/>
</dbReference>
<evidence type="ECO:0000256" key="1">
    <source>
        <dbReference type="SAM" id="Phobius"/>
    </source>
</evidence>
<accession>C0W007</accession>
<dbReference type="RefSeq" id="WP_006546657.1">
    <property type="nucleotide sequence ID" value="NZ_DS999543.1"/>
</dbReference>
<organism evidence="2 3">
    <name type="scientific">Gleimia coleocanis DSM 15436</name>
    <dbReference type="NCBI Taxonomy" id="525245"/>
    <lineage>
        <taxon>Bacteria</taxon>
        <taxon>Bacillati</taxon>
        <taxon>Actinomycetota</taxon>
        <taxon>Actinomycetes</taxon>
        <taxon>Actinomycetales</taxon>
        <taxon>Actinomycetaceae</taxon>
        <taxon>Gleimia</taxon>
    </lineage>
</organism>
<dbReference type="STRING" id="525245.HMPREF0044_0885"/>
<reference evidence="2 3" key="1">
    <citation type="submission" date="2009-01" db="EMBL/GenBank/DDBJ databases">
        <authorList>
            <person name="Qin X."/>
            <person name="Bachman B."/>
            <person name="Battles P."/>
            <person name="Bell A."/>
            <person name="Bess C."/>
            <person name="Bickham C."/>
            <person name="Chaboub L."/>
            <person name="Chen D."/>
            <person name="Coyle M."/>
            <person name="Deiros D.R."/>
            <person name="Dinh H."/>
            <person name="Forbes L."/>
            <person name="Fowler G."/>
            <person name="Francisco L."/>
            <person name="Fu Q."/>
            <person name="Gubbala S."/>
            <person name="Hale W."/>
            <person name="Han Y."/>
            <person name="Hemphill L."/>
            <person name="Highlander S.K."/>
            <person name="Hirani K."/>
            <person name="Hogues M."/>
            <person name="Jackson L."/>
            <person name="Jakkamsetti A."/>
            <person name="Javaid M."/>
            <person name="Jiang H."/>
            <person name="Korchina V."/>
            <person name="Kovar C."/>
            <person name="Lara F."/>
            <person name="Lee S."/>
            <person name="Mata R."/>
            <person name="Mathew T."/>
            <person name="Moen C."/>
            <person name="Morales K."/>
            <person name="Munidasa M."/>
            <person name="Nazareth L."/>
            <person name="Ngo R."/>
            <person name="Nguyen L."/>
            <person name="Okwuonu G."/>
            <person name="Ongeri F."/>
            <person name="Patil S."/>
            <person name="Petrosino J."/>
            <person name="Pham C."/>
            <person name="Pham P."/>
            <person name="Pu L.-L."/>
            <person name="Puazo M."/>
            <person name="Raj R."/>
            <person name="Reid J."/>
            <person name="Rouhana J."/>
            <person name="Saada N."/>
            <person name="Shang Y."/>
            <person name="Simmons D."/>
            <person name="Thornton R."/>
            <person name="Warren J."/>
            <person name="Weissenberger G."/>
            <person name="Zhang J."/>
            <person name="Zhang L."/>
            <person name="Zhou C."/>
            <person name="Zhu D."/>
            <person name="Muzny D."/>
            <person name="Worley K."/>
            <person name="Gibbs R."/>
        </authorList>
    </citation>
    <scope>NUCLEOTIDE SEQUENCE [LARGE SCALE GENOMIC DNA]</scope>
    <source>
        <strain evidence="2 3">DSM 15436</strain>
    </source>
</reference>
<dbReference type="eggNOG" id="ENOG50331I5">
    <property type="taxonomic scope" value="Bacteria"/>
</dbReference>
<keyword evidence="3" id="KW-1185">Reference proteome</keyword>